<gene>
    <name evidence="2" type="ORF">FEF34_40735</name>
</gene>
<feature type="region of interest" description="Disordered" evidence="1">
    <location>
        <begin position="207"/>
        <end position="263"/>
    </location>
</feature>
<dbReference type="Proteomes" id="UP000305921">
    <property type="component" value="Unassembled WGS sequence"/>
</dbReference>
<feature type="compositionally biased region" description="Low complexity" evidence="1">
    <location>
        <begin position="308"/>
        <end position="318"/>
    </location>
</feature>
<dbReference type="AlphaFoldDB" id="A0A5R9DVN5"/>
<reference evidence="2 3" key="1">
    <citation type="submission" date="2019-05" db="EMBL/GenBank/DDBJ databases">
        <title>Streptomyces marianii sp. nov., a novel marine actinomycete from southern coast of India.</title>
        <authorList>
            <person name="Iniyan A.M."/>
            <person name="Wink J."/>
            <person name="Ramprasad E."/>
            <person name="Ramana C.V."/>
            <person name="Bunk B."/>
            <person name="Sproer C."/>
            <person name="Joseph F.-J.R.S."/>
            <person name="Vincent S.G.P."/>
        </authorList>
    </citation>
    <scope>NUCLEOTIDE SEQUENCE [LARGE SCALE GENOMIC DNA]</scope>
    <source>
        <strain evidence="2 3">ICN19</strain>
    </source>
</reference>
<evidence type="ECO:0000256" key="1">
    <source>
        <dbReference type="SAM" id="MobiDB-lite"/>
    </source>
</evidence>
<evidence type="ECO:0000313" key="3">
    <source>
        <dbReference type="Proteomes" id="UP000305921"/>
    </source>
</evidence>
<proteinExistence type="predicted"/>
<accession>A0A5R9DVN5</accession>
<protein>
    <submittedName>
        <fullName evidence="2">Uncharacterized protein</fullName>
    </submittedName>
</protein>
<keyword evidence="3" id="KW-1185">Reference proteome</keyword>
<name>A0A5R9DVN5_9ACTN</name>
<feature type="region of interest" description="Disordered" evidence="1">
    <location>
        <begin position="287"/>
        <end position="319"/>
    </location>
</feature>
<dbReference type="OrthoDB" id="4319846at2"/>
<organism evidence="2 3">
    <name type="scientific">Streptomyces marianii</name>
    <dbReference type="NCBI Taxonomy" id="1817406"/>
    <lineage>
        <taxon>Bacteria</taxon>
        <taxon>Bacillati</taxon>
        <taxon>Actinomycetota</taxon>
        <taxon>Actinomycetes</taxon>
        <taxon>Kitasatosporales</taxon>
        <taxon>Streptomycetaceae</taxon>
        <taxon>Streptomyces</taxon>
    </lineage>
</organism>
<dbReference type="EMBL" id="VAWE01000005">
    <property type="protein sequence ID" value="TLQ38780.1"/>
    <property type="molecule type" value="Genomic_DNA"/>
</dbReference>
<sequence>MKVPWRLVASPFYPDVALSVYVKVAALAARPEGCEAKAETLASYLGLSKASVERGLTALSKPAPDGVAELATRRRTRPGGKGTSAVRRTRPVSGAEAFVWVPVAAAEDLTPRQLRAYAVIAYAEKMRIALTETELAGYLRHHTGQRAGQPITADAAGAVVDEVEAARWMTVQRRAGAQGRHRYIAHDIASEAAGPTVVDVAPAPALEPTDEVSEAPVDSGAQASVSSVVDEGSGSGVGEGSLANRESLRTDSPDDEGALFSPAVGEVPVGEVWKTGSDVNARTDAGGLALRADGNSQPVPTESKSEMRSSSGGSARSSYTGPQLAMSARVYAVLEPVHLLLERVNNDFVVRKIAREVGRQLREGMDAERLQHRLTARFAGVMVSEIRDPGRWLLGVALPRWGCGHLDCESGTMWSTGRRCDVCADIVADKFTARQRAQRLEQGLCPEHGTRPSPAGVCTLCELDDAVRHPAPLPARQEPQGPPRGNCGECGARIFVTGPALEDGLCKPCRQEHADLAAVAPTEPAAPARSAGVLTCSGKDGDRPCARNALPTRKVCARHRAQEVAAEPA</sequence>
<comment type="caution">
    <text evidence="2">The sequence shown here is derived from an EMBL/GenBank/DDBJ whole genome shotgun (WGS) entry which is preliminary data.</text>
</comment>
<evidence type="ECO:0000313" key="2">
    <source>
        <dbReference type="EMBL" id="TLQ38780.1"/>
    </source>
</evidence>